<evidence type="ECO:0000256" key="3">
    <source>
        <dbReference type="ARBA" id="ARBA00012944"/>
    </source>
</evidence>
<geneLocation type="mitochondrion" evidence="20"/>
<dbReference type="InterPro" id="IPR001750">
    <property type="entry name" value="ND/Mrp_TM"/>
</dbReference>
<comment type="function">
    <text evidence="17">Core subunit of the mitochondrial membrane respiratory chain NADH dehydrogenase (Complex I) which catalyzes electron transfer from NADH through the respiratory chain, using ubiquinone as an electron acceptor. Essential for the catalytic activity and assembly of complex I.</text>
</comment>
<dbReference type="AlphaFoldDB" id="Q9G5Y4"/>
<evidence type="ECO:0000256" key="14">
    <source>
        <dbReference type="ARBA" id="ARBA00023128"/>
    </source>
</evidence>
<keyword evidence="11 17" id="KW-1133">Transmembrane helix</keyword>
<feature type="transmembrane region" description="Helical" evidence="17">
    <location>
        <begin position="203"/>
        <end position="220"/>
    </location>
</feature>
<reference evidence="20" key="2">
    <citation type="journal article" date="2000" name="Syst. Biol.">
        <title>Evolution and phylogenetic information content of mitochondrial genomic structural features illustrated with acrodont lizards.</title>
        <authorList>
            <person name="Macey J.R."/>
            <person name="Schulte J.A.II."/>
            <person name="Larson A."/>
        </authorList>
    </citation>
    <scope>NUCLEOTIDE SEQUENCE</scope>
</reference>
<evidence type="ECO:0000256" key="7">
    <source>
        <dbReference type="ARBA" id="ARBA00022692"/>
    </source>
</evidence>
<protein>
    <recommendedName>
        <fullName evidence="4 17">NADH-ubiquinone oxidoreductase chain 2</fullName>
        <ecNumber evidence="3 17">7.1.1.2</ecNumber>
    </recommendedName>
</protein>
<keyword evidence="6 17" id="KW-0679">Respiratory chain</keyword>
<evidence type="ECO:0000313" key="20">
    <source>
        <dbReference type="EMBL" id="AAG00754.1"/>
    </source>
</evidence>
<keyword evidence="12 17" id="KW-0520">NAD</keyword>
<sequence length="347" mass="37979">MTLTPTPMSAICLLAPTTTLALISNHWILAWIGLELSMMITLLLLQKPKTARSNEASVKYFISQVIASTMILAAATINATRTGTWDITQMTDKFSVTLTILSLAFKMGAAPMHFWLPEVLQGSPMPAIFIITTWQKIAPTALIFMIWKNGHFATLSAVGILSTLVGALGAINQPQMRKMIAFSSINNTGWTLVMMGVDNALALMNMMVYINLISIILYIMGKLKTKTLKEWISLYLKAQTLGIVAALAAVATSGLPPTSGWVPKMMATDRLISEHHMTVLATVLTLISLITLLFYIRMSYISAMTSGPSTSNTPIKWRTQMHIMQLLPVLTSSIITTILLLPTIAAY</sequence>
<evidence type="ECO:0000256" key="15">
    <source>
        <dbReference type="ARBA" id="ARBA00023136"/>
    </source>
</evidence>
<evidence type="ECO:0000256" key="1">
    <source>
        <dbReference type="ARBA" id="ARBA00004448"/>
    </source>
</evidence>
<evidence type="ECO:0000259" key="19">
    <source>
        <dbReference type="Pfam" id="PF06444"/>
    </source>
</evidence>
<evidence type="ECO:0000256" key="2">
    <source>
        <dbReference type="ARBA" id="ARBA00007012"/>
    </source>
</evidence>
<keyword evidence="8 17" id="KW-0999">Mitochondrion inner membrane</keyword>
<evidence type="ECO:0000256" key="4">
    <source>
        <dbReference type="ARBA" id="ARBA00021008"/>
    </source>
</evidence>
<dbReference type="GO" id="GO:0006120">
    <property type="term" value="P:mitochondrial electron transport, NADH to ubiquinone"/>
    <property type="evidence" value="ECO:0007669"/>
    <property type="project" value="InterPro"/>
</dbReference>
<feature type="transmembrane region" description="Helical" evidence="17">
    <location>
        <begin position="232"/>
        <end position="255"/>
    </location>
</feature>
<name>Q9G5Y4_AGAIM</name>
<evidence type="ECO:0000259" key="18">
    <source>
        <dbReference type="Pfam" id="PF00361"/>
    </source>
</evidence>
<feature type="transmembrane region" description="Helical" evidence="17">
    <location>
        <begin position="26"/>
        <end position="45"/>
    </location>
</feature>
<reference evidence="20" key="1">
    <citation type="journal article" date="2000" name="Syst. Biol.">
        <title>Evaluating trans-tethys migration: an example using acrodont lizard phylogenetics.</title>
        <authorList>
            <person name="Macey J.R."/>
            <person name="Schulte J.A.II."/>
            <person name="Larson A."/>
            <person name="Ananjeva N.B."/>
            <person name="Wang Y."/>
            <person name="Pethiyagoda R."/>
            <person name="Rastegar-Pouyani N."/>
            <person name="Papenfuss T.J."/>
        </authorList>
    </citation>
    <scope>NUCLEOTIDE SEQUENCE</scope>
</reference>
<dbReference type="PANTHER" id="PTHR46552">
    <property type="entry name" value="NADH-UBIQUINONE OXIDOREDUCTASE CHAIN 2"/>
    <property type="match status" value="1"/>
</dbReference>
<feature type="transmembrane region" description="Helical" evidence="17">
    <location>
        <begin position="97"/>
        <end position="116"/>
    </location>
</feature>
<proteinExistence type="inferred from homology"/>
<evidence type="ECO:0000256" key="16">
    <source>
        <dbReference type="ARBA" id="ARBA00049551"/>
    </source>
</evidence>
<keyword evidence="14 17" id="KW-0496">Mitochondrion</keyword>
<dbReference type="EMBL" id="AF128506">
    <property type="protein sequence ID" value="AAG00754.1"/>
    <property type="molecule type" value="Genomic_DNA"/>
</dbReference>
<keyword evidence="13 17" id="KW-0830">Ubiquinone</keyword>
<evidence type="ECO:0000256" key="5">
    <source>
        <dbReference type="ARBA" id="ARBA00022448"/>
    </source>
</evidence>
<organism evidence="20">
    <name type="scientific">Agama impalearis</name>
    <name type="common">Bibron's agama</name>
    <dbReference type="NCBI Taxonomy" id="129731"/>
    <lineage>
        <taxon>Eukaryota</taxon>
        <taxon>Metazoa</taxon>
        <taxon>Chordata</taxon>
        <taxon>Craniata</taxon>
        <taxon>Vertebrata</taxon>
        <taxon>Euteleostomi</taxon>
        <taxon>Lepidosauria</taxon>
        <taxon>Squamata</taxon>
        <taxon>Bifurcata</taxon>
        <taxon>Unidentata</taxon>
        <taxon>Episquamata</taxon>
        <taxon>Toxicofera</taxon>
        <taxon>Iguania</taxon>
        <taxon>Acrodonta</taxon>
        <taxon>Agamidae</taxon>
        <taxon>Agaminae</taxon>
        <taxon>Agama</taxon>
    </lineage>
</organism>
<keyword evidence="10 17" id="KW-0249">Electron transport</keyword>
<evidence type="ECO:0000256" key="6">
    <source>
        <dbReference type="ARBA" id="ARBA00022660"/>
    </source>
</evidence>
<accession>Q9G5Y4</accession>
<feature type="domain" description="NADH dehydrogenase subunit 2 C-terminal" evidence="19">
    <location>
        <begin position="292"/>
        <end position="344"/>
    </location>
</feature>
<comment type="subcellular location">
    <subcellularLocation>
        <location evidence="1 17">Mitochondrion inner membrane</location>
        <topology evidence="1 17">Multi-pass membrane protein</topology>
    </subcellularLocation>
</comment>
<keyword evidence="9 17" id="KW-1278">Translocase</keyword>
<evidence type="ECO:0000256" key="17">
    <source>
        <dbReference type="RuleBase" id="RU003403"/>
    </source>
</evidence>
<keyword evidence="15 17" id="KW-0472">Membrane</keyword>
<keyword evidence="5" id="KW-0813">Transport</keyword>
<comment type="similarity">
    <text evidence="2 17">Belongs to the complex I subunit 2 family.</text>
</comment>
<feature type="transmembrane region" description="Helical" evidence="17">
    <location>
        <begin position="153"/>
        <end position="172"/>
    </location>
</feature>
<dbReference type="InterPro" id="IPR050175">
    <property type="entry name" value="Complex_I_Subunit_2"/>
</dbReference>
<dbReference type="InterPro" id="IPR010933">
    <property type="entry name" value="NADH_DH_su2_C"/>
</dbReference>
<feature type="transmembrane region" description="Helical" evidence="17">
    <location>
        <begin position="326"/>
        <end position="345"/>
    </location>
</feature>
<dbReference type="InterPro" id="IPR003917">
    <property type="entry name" value="NADH_UbQ_OxRdtase_chain2"/>
</dbReference>
<keyword evidence="7 17" id="KW-0812">Transmembrane</keyword>
<comment type="catalytic activity">
    <reaction evidence="16 17">
        <text>a ubiquinone + NADH + 5 H(+)(in) = a ubiquinol + NAD(+) + 4 H(+)(out)</text>
        <dbReference type="Rhea" id="RHEA:29091"/>
        <dbReference type="Rhea" id="RHEA-COMP:9565"/>
        <dbReference type="Rhea" id="RHEA-COMP:9566"/>
        <dbReference type="ChEBI" id="CHEBI:15378"/>
        <dbReference type="ChEBI" id="CHEBI:16389"/>
        <dbReference type="ChEBI" id="CHEBI:17976"/>
        <dbReference type="ChEBI" id="CHEBI:57540"/>
        <dbReference type="ChEBI" id="CHEBI:57945"/>
        <dbReference type="EC" id="7.1.1.2"/>
    </reaction>
</comment>
<dbReference type="Pfam" id="PF06444">
    <property type="entry name" value="NADH_dehy_S2_C"/>
    <property type="match status" value="1"/>
</dbReference>
<dbReference type="PANTHER" id="PTHR46552:SF1">
    <property type="entry name" value="NADH-UBIQUINONE OXIDOREDUCTASE CHAIN 2"/>
    <property type="match status" value="1"/>
</dbReference>
<dbReference type="EC" id="7.1.1.2" evidence="3 17"/>
<feature type="transmembrane region" description="Helical" evidence="17">
    <location>
        <begin position="128"/>
        <end position="147"/>
    </location>
</feature>
<evidence type="ECO:0000256" key="10">
    <source>
        <dbReference type="ARBA" id="ARBA00022982"/>
    </source>
</evidence>
<evidence type="ECO:0000256" key="12">
    <source>
        <dbReference type="ARBA" id="ARBA00023027"/>
    </source>
</evidence>
<dbReference type="Pfam" id="PF00361">
    <property type="entry name" value="Proton_antipo_M"/>
    <property type="match status" value="1"/>
</dbReference>
<gene>
    <name evidence="20" type="primary">ND2</name>
</gene>
<evidence type="ECO:0000256" key="9">
    <source>
        <dbReference type="ARBA" id="ARBA00022967"/>
    </source>
</evidence>
<dbReference type="GO" id="GO:0008137">
    <property type="term" value="F:NADH dehydrogenase (ubiquinone) activity"/>
    <property type="evidence" value="ECO:0007669"/>
    <property type="project" value="UniProtKB-EC"/>
</dbReference>
<feature type="transmembrane region" description="Helical" evidence="17">
    <location>
        <begin position="57"/>
        <end position="77"/>
    </location>
</feature>
<evidence type="ECO:0000256" key="11">
    <source>
        <dbReference type="ARBA" id="ARBA00022989"/>
    </source>
</evidence>
<evidence type="ECO:0000256" key="13">
    <source>
        <dbReference type="ARBA" id="ARBA00023075"/>
    </source>
</evidence>
<dbReference type="GO" id="GO:0005743">
    <property type="term" value="C:mitochondrial inner membrane"/>
    <property type="evidence" value="ECO:0007669"/>
    <property type="project" value="UniProtKB-SubCell"/>
</dbReference>
<evidence type="ECO:0000256" key="8">
    <source>
        <dbReference type="ARBA" id="ARBA00022792"/>
    </source>
</evidence>
<feature type="domain" description="NADH:quinone oxidoreductase/Mrp antiporter transmembrane" evidence="18">
    <location>
        <begin position="24"/>
        <end position="285"/>
    </location>
</feature>
<feature type="transmembrane region" description="Helical" evidence="17">
    <location>
        <begin position="275"/>
        <end position="296"/>
    </location>
</feature>
<dbReference type="PRINTS" id="PR01436">
    <property type="entry name" value="NADHDHGNASE2"/>
</dbReference>